<comment type="caution">
    <text evidence="1">The sequence shown here is derived from an EMBL/GenBank/DDBJ whole genome shotgun (WGS) entry which is preliminary data.</text>
</comment>
<keyword evidence="2" id="KW-1185">Reference proteome</keyword>
<dbReference type="Proteomes" id="UP000576792">
    <property type="component" value="Unassembled WGS sequence"/>
</dbReference>
<dbReference type="EMBL" id="JAATJN010000001">
    <property type="protein sequence ID" value="NJC55662.1"/>
    <property type="molecule type" value="Genomic_DNA"/>
</dbReference>
<organism evidence="1 2">
    <name type="scientific">Brevibacterium marinum</name>
    <dbReference type="NCBI Taxonomy" id="418643"/>
    <lineage>
        <taxon>Bacteria</taxon>
        <taxon>Bacillati</taxon>
        <taxon>Actinomycetota</taxon>
        <taxon>Actinomycetes</taxon>
        <taxon>Micrococcales</taxon>
        <taxon>Brevibacteriaceae</taxon>
        <taxon>Brevibacterium</taxon>
    </lineage>
</organism>
<sequence length="57" mass="6300">MELFKVVGLDADGRTEALIFGTEQIIGIAVGEQFALIVEKLPLDLNENEIVREMVLV</sequence>
<dbReference type="AlphaFoldDB" id="A0A846S263"/>
<dbReference type="RefSeq" id="WP_167949657.1">
    <property type="nucleotide sequence ID" value="NZ_BAAAPQ010000026.1"/>
</dbReference>
<protein>
    <submittedName>
        <fullName evidence="1">Uncharacterized protein</fullName>
    </submittedName>
</protein>
<gene>
    <name evidence="1" type="ORF">BKA07_000697</name>
</gene>
<evidence type="ECO:0000313" key="2">
    <source>
        <dbReference type="Proteomes" id="UP000576792"/>
    </source>
</evidence>
<evidence type="ECO:0000313" key="1">
    <source>
        <dbReference type="EMBL" id="NJC55662.1"/>
    </source>
</evidence>
<proteinExistence type="predicted"/>
<accession>A0A846S263</accession>
<reference evidence="1 2" key="1">
    <citation type="submission" date="2020-03" db="EMBL/GenBank/DDBJ databases">
        <title>Sequencing the genomes of 1000 actinobacteria strains.</title>
        <authorList>
            <person name="Klenk H.-P."/>
        </authorList>
    </citation>
    <scope>NUCLEOTIDE SEQUENCE [LARGE SCALE GENOMIC DNA]</scope>
    <source>
        <strain evidence="1 2">DSM 18964</strain>
    </source>
</reference>
<name>A0A846S263_9MICO</name>